<keyword evidence="5" id="KW-0677">Repeat</keyword>
<dbReference type="PANTHER" id="PTHR45641">
    <property type="entry name" value="TETRATRICOPEPTIDE REPEAT PROTEIN (AFU_ORTHOLOGUE AFUA_6G03870)"/>
    <property type="match status" value="1"/>
</dbReference>
<keyword evidence="9" id="KW-0521">NADP</keyword>
<dbReference type="SUPFAM" id="SSF56399">
    <property type="entry name" value="ADP-ribosylation"/>
    <property type="match status" value="1"/>
</dbReference>
<dbReference type="Gene3D" id="1.25.40.10">
    <property type="entry name" value="Tetratricopeptide repeat domain"/>
    <property type="match status" value="4"/>
</dbReference>
<organism evidence="11 13">
    <name type="scientific">Adineta steineri</name>
    <dbReference type="NCBI Taxonomy" id="433720"/>
    <lineage>
        <taxon>Eukaryota</taxon>
        <taxon>Metazoa</taxon>
        <taxon>Spiralia</taxon>
        <taxon>Gnathifera</taxon>
        <taxon>Rotifera</taxon>
        <taxon>Eurotatoria</taxon>
        <taxon>Bdelloidea</taxon>
        <taxon>Adinetida</taxon>
        <taxon>Adinetidae</taxon>
        <taxon>Adineta</taxon>
    </lineage>
</organism>
<dbReference type="PANTHER" id="PTHR45641:SF19">
    <property type="entry name" value="NEPHROCYSTIN-3"/>
    <property type="match status" value="1"/>
</dbReference>
<dbReference type="AlphaFoldDB" id="A0A814PSR1"/>
<keyword evidence="2 9" id="KW-0328">Glycosyltransferase</keyword>
<dbReference type="InterPro" id="IPR000768">
    <property type="entry name" value="ART"/>
</dbReference>
<accession>A0A814PSR1</accession>
<dbReference type="PROSITE" id="PS51996">
    <property type="entry name" value="TR_MART"/>
    <property type="match status" value="1"/>
</dbReference>
<evidence type="ECO:0000256" key="1">
    <source>
        <dbReference type="ARBA" id="ARBA00009558"/>
    </source>
</evidence>
<dbReference type="Pfam" id="PF13424">
    <property type="entry name" value="TPR_12"/>
    <property type="match status" value="3"/>
</dbReference>
<dbReference type="InterPro" id="IPR019734">
    <property type="entry name" value="TPR_rpt"/>
</dbReference>
<keyword evidence="4" id="KW-0548">Nucleotidyltransferase</keyword>
<feature type="repeat" description="TPR" evidence="8">
    <location>
        <begin position="733"/>
        <end position="766"/>
    </location>
</feature>
<dbReference type="InterPro" id="IPR011990">
    <property type="entry name" value="TPR-like_helical_dom_sf"/>
</dbReference>
<evidence type="ECO:0000256" key="4">
    <source>
        <dbReference type="ARBA" id="ARBA00022695"/>
    </source>
</evidence>
<sequence>MKHRLRYALNSSNNNLKLFNMVNECMNYISSAIHENIYFIISGEFGEQIVPQIYQCPQIISIYIFCIDKEKHEKWSNNYNTKISGVFVDKSLLFKTLGHDVQLRIENSLAMSVFSIDDIKQNSVRDLNRDNATFLWFQLLIDTLIIIPCDSNAKNEMLDECRLQYQNDDKELAKINTFEAEYTAANALRWYTTDCFLYRLLNKAFRTEDIDIIFKFRFYIIDLYNNLSELYNEWRRQYVGPRKLTVYRGQRLSSDELNQIENSSGKLISINTFFSTTTDSAMAYAFSGADDSRSERGFESVMFQIEIDVEITTKPFANIKDFSSMKHEDETLFSMGTVFRVEDVTRFTTASLIVLSLSNEEDEELKKLIDHYRQQDNDEKTASQEHLGIPQQTKNENTLSLFGDLLKRTGDFERAEKYYRIRLGQLQNNDTHIPLIYMLIAGTHVQRGQFIQALDHQYIALDIITKQDPSNILFSAHACIQLSSTLLSLGRLDEAIEYRLKAIDFYAEIFIPQHSILAEQYIELARIYCYRGNYSIALNTLFKARDILRNDAKQLEPRKYFQWHSALHEGLGEVYYAMANHDKAILNYQIAAENLLKYVPENDTPLLEAYRNIGEIYRDKTDYDKALHYQEQALVIANKTLPRNHPMRAKYLIAVALTNECKGDLEKSLKYLEEAKDLINETRQTNHPILAWIYHNIGSIYKKKKKLQQALEYELKALYIRQISLSPNHKDIVCSYFALGELYLDINNDKEALRNFEKAADAFTEAGIAKNYQQIQTFVHMACIHFKYNNFTEAIQNYENALSHMFEPNVELEAKLWRAMGAVYSKKGNRYNAALVHFTIALNKREQHLSQNRLKIAEIYFQIGTLHQAFNKPHLALKNYETSLEIASKISPAPAAAILQITNAIERVSALVTEDNNND</sequence>
<dbReference type="Gene3D" id="3.90.176.10">
    <property type="entry name" value="Toxin ADP-ribosyltransferase, Chain A, domain 1"/>
    <property type="match status" value="1"/>
</dbReference>
<dbReference type="Proteomes" id="UP000663832">
    <property type="component" value="Unassembled WGS sequence"/>
</dbReference>
<evidence type="ECO:0000256" key="3">
    <source>
        <dbReference type="ARBA" id="ARBA00022679"/>
    </source>
</evidence>
<dbReference type="SMART" id="SM00028">
    <property type="entry name" value="TPR"/>
    <property type="match status" value="11"/>
</dbReference>
<dbReference type="SUPFAM" id="SSF48452">
    <property type="entry name" value="TPR-like"/>
    <property type="match status" value="2"/>
</dbReference>
<evidence type="ECO:0000256" key="6">
    <source>
        <dbReference type="ARBA" id="ARBA00022803"/>
    </source>
</evidence>
<dbReference type="PROSITE" id="PS50005">
    <property type="entry name" value="TPR"/>
    <property type="match status" value="2"/>
</dbReference>
<evidence type="ECO:0000313" key="12">
    <source>
        <dbReference type="Proteomes" id="UP000663832"/>
    </source>
</evidence>
<evidence type="ECO:0000313" key="10">
    <source>
        <dbReference type="EMBL" id="CAF1002621.1"/>
    </source>
</evidence>
<comment type="similarity">
    <text evidence="1 9">Belongs to the Arg-specific ADP-ribosyltransferase family.</text>
</comment>
<evidence type="ECO:0000256" key="7">
    <source>
        <dbReference type="ARBA" id="ARBA00047597"/>
    </source>
</evidence>
<evidence type="ECO:0000313" key="11">
    <source>
        <dbReference type="EMBL" id="CAF1110032.1"/>
    </source>
</evidence>
<dbReference type="GO" id="GO:0016779">
    <property type="term" value="F:nucleotidyltransferase activity"/>
    <property type="evidence" value="ECO:0007669"/>
    <property type="project" value="UniProtKB-KW"/>
</dbReference>
<gene>
    <name evidence="11" type="ORF">BJG266_LOCUS21839</name>
    <name evidence="10" type="ORF">QVE165_LOCUS15019</name>
</gene>
<keyword evidence="6 8" id="KW-0802">TPR repeat</keyword>
<proteinExistence type="inferred from homology"/>
<dbReference type="OrthoDB" id="2148490at2759"/>
<feature type="repeat" description="TPR" evidence="8">
    <location>
        <begin position="607"/>
        <end position="640"/>
    </location>
</feature>
<comment type="caution">
    <text evidence="11">The sequence shown here is derived from an EMBL/GenBank/DDBJ whole genome shotgun (WGS) entry which is preliminary data.</text>
</comment>
<dbReference type="GO" id="GO:0106274">
    <property type="term" value="F:NAD+-protein-arginine ADP-ribosyltransferase activity"/>
    <property type="evidence" value="ECO:0007669"/>
    <property type="project" value="UniProtKB-EC"/>
</dbReference>
<evidence type="ECO:0000256" key="8">
    <source>
        <dbReference type="PROSITE-ProRule" id="PRU00339"/>
    </source>
</evidence>
<dbReference type="SUPFAM" id="SSF81901">
    <property type="entry name" value="HCP-like"/>
    <property type="match status" value="1"/>
</dbReference>
<protein>
    <recommendedName>
        <fullName evidence="9">NAD(P)(+)--arginine ADP-ribosyltransferase</fullName>
        <ecNumber evidence="9">2.4.2.31</ecNumber>
    </recommendedName>
    <alternativeName>
        <fullName evidence="9">Mono(ADP-ribosyl)transferase</fullName>
    </alternativeName>
</protein>
<dbReference type="EMBL" id="CAJNOM010000081">
    <property type="protein sequence ID" value="CAF1002621.1"/>
    <property type="molecule type" value="Genomic_DNA"/>
</dbReference>
<dbReference type="Proteomes" id="UP000663877">
    <property type="component" value="Unassembled WGS sequence"/>
</dbReference>
<reference evidence="11" key="1">
    <citation type="submission" date="2021-02" db="EMBL/GenBank/DDBJ databases">
        <authorList>
            <person name="Nowell W R."/>
        </authorList>
    </citation>
    <scope>NUCLEOTIDE SEQUENCE</scope>
</reference>
<keyword evidence="9" id="KW-0520">NAD</keyword>
<keyword evidence="12" id="KW-1185">Reference proteome</keyword>
<comment type="catalytic activity">
    <reaction evidence="7 9">
        <text>L-arginyl-[protein] + NAD(+) = N(omega)-(ADP-D-ribosyl)-L-arginyl-[protein] + nicotinamide + H(+)</text>
        <dbReference type="Rhea" id="RHEA:19149"/>
        <dbReference type="Rhea" id="RHEA-COMP:10532"/>
        <dbReference type="Rhea" id="RHEA-COMP:15087"/>
        <dbReference type="ChEBI" id="CHEBI:15378"/>
        <dbReference type="ChEBI" id="CHEBI:17154"/>
        <dbReference type="ChEBI" id="CHEBI:29965"/>
        <dbReference type="ChEBI" id="CHEBI:57540"/>
        <dbReference type="ChEBI" id="CHEBI:142554"/>
        <dbReference type="EC" id="2.4.2.31"/>
    </reaction>
</comment>
<evidence type="ECO:0000256" key="2">
    <source>
        <dbReference type="ARBA" id="ARBA00022676"/>
    </source>
</evidence>
<evidence type="ECO:0000256" key="9">
    <source>
        <dbReference type="RuleBase" id="RU361228"/>
    </source>
</evidence>
<name>A0A814PSR1_9BILA</name>
<evidence type="ECO:0000313" key="13">
    <source>
        <dbReference type="Proteomes" id="UP000663877"/>
    </source>
</evidence>
<keyword evidence="3 9" id="KW-0808">Transferase</keyword>
<evidence type="ECO:0000256" key="5">
    <source>
        <dbReference type="ARBA" id="ARBA00022737"/>
    </source>
</evidence>
<dbReference type="EMBL" id="CAJNOI010000133">
    <property type="protein sequence ID" value="CAF1110032.1"/>
    <property type="molecule type" value="Genomic_DNA"/>
</dbReference>
<dbReference type="EC" id="2.4.2.31" evidence="9"/>
<dbReference type="Pfam" id="PF01129">
    <property type="entry name" value="ART"/>
    <property type="match status" value="1"/>
</dbReference>